<reference evidence="1" key="1">
    <citation type="submission" date="2022-08" db="EMBL/GenBank/DDBJ databases">
        <title>Novel sulphate-reducing endosymbionts in the free-living metamonad Anaeramoeba.</title>
        <authorList>
            <person name="Jerlstrom-Hultqvist J."/>
            <person name="Cepicka I."/>
            <person name="Gallot-Lavallee L."/>
            <person name="Salas-Leiva D."/>
            <person name="Curtis B.A."/>
            <person name="Zahonova K."/>
            <person name="Pipaliya S."/>
            <person name="Dacks J."/>
            <person name="Roger A.J."/>
        </authorList>
    </citation>
    <scope>NUCLEOTIDE SEQUENCE</scope>
    <source>
        <strain evidence="1">Busselton2</strain>
    </source>
</reference>
<accession>A0AAV7Z5S2</accession>
<evidence type="ECO:0000313" key="2">
    <source>
        <dbReference type="Proteomes" id="UP001146793"/>
    </source>
</evidence>
<organism evidence="1 2">
    <name type="scientific">Anaeramoeba flamelloides</name>
    <dbReference type="NCBI Taxonomy" id="1746091"/>
    <lineage>
        <taxon>Eukaryota</taxon>
        <taxon>Metamonada</taxon>
        <taxon>Anaeramoebidae</taxon>
        <taxon>Anaeramoeba</taxon>
    </lineage>
</organism>
<proteinExistence type="predicted"/>
<dbReference type="EMBL" id="JANTQA010000042">
    <property type="protein sequence ID" value="KAJ3435009.1"/>
    <property type="molecule type" value="Genomic_DNA"/>
</dbReference>
<evidence type="ECO:0000313" key="1">
    <source>
        <dbReference type="EMBL" id="KAJ3435009.1"/>
    </source>
</evidence>
<dbReference type="AlphaFoldDB" id="A0AAV7Z5S2"/>
<protein>
    <submittedName>
        <fullName evidence="1">Uncharacterized protein</fullName>
    </submittedName>
</protein>
<name>A0AAV7Z5S2_9EUKA</name>
<dbReference type="Proteomes" id="UP001146793">
    <property type="component" value="Unassembled WGS sequence"/>
</dbReference>
<gene>
    <name evidence="1" type="ORF">M0812_02139</name>
</gene>
<comment type="caution">
    <text evidence="1">The sequence shown here is derived from an EMBL/GenBank/DDBJ whole genome shotgun (WGS) entry which is preliminary data.</text>
</comment>
<sequence length="199" mass="23763">MVDLQKFGHYIMITKELVLSISSLLDNKIKGLYFLYQTIKNARKFKIYFKALLHLLTFSIHLVIKEFFTLDLETENQILIALDRFKLIAIISTECYKTSDPEFKDFTRNWDGFRDGIIQIIDKKGYFNLSSHIQQVSEIFYKGYYGKFTQFNEKYNFQMDFANFSFSNHVYVDYSNTMKKFSSHYNEELEKAINWISNL</sequence>